<evidence type="ECO:0000313" key="1">
    <source>
        <dbReference type="EMBL" id="KAB0286821.1"/>
    </source>
</evidence>
<sequence length="62" mass="7186">MFTIEGVCDWCKKPSLVKKHDYLDGKSHCSCEECNDIATMDVRQFNIGEMEMRAKLSEATRR</sequence>
<dbReference type="AlphaFoldDB" id="A0A066V159"/>
<evidence type="ECO:0000313" key="2">
    <source>
        <dbReference type="EMBL" id="KAB0303879.1"/>
    </source>
</evidence>
<organism evidence="3 4">
    <name type="scientific">Vibrio fortis</name>
    <dbReference type="NCBI Taxonomy" id="212667"/>
    <lineage>
        <taxon>Bacteria</taxon>
        <taxon>Pseudomonadati</taxon>
        <taxon>Pseudomonadota</taxon>
        <taxon>Gammaproteobacteria</taxon>
        <taxon>Vibrionales</taxon>
        <taxon>Vibrionaceae</taxon>
        <taxon>Vibrio</taxon>
    </lineage>
</organism>
<dbReference type="STRING" id="212667.VFDL14_05655"/>
<dbReference type="EMBL" id="VWSE01000008">
    <property type="protein sequence ID" value="KAB0286821.1"/>
    <property type="molecule type" value="Genomic_DNA"/>
</dbReference>
<dbReference type="Proteomes" id="UP000326687">
    <property type="component" value="Unassembled WGS sequence"/>
</dbReference>
<keyword evidence="4" id="KW-1185">Reference proteome</keyword>
<dbReference type="Proteomes" id="UP000027219">
    <property type="component" value="Unassembled WGS sequence"/>
</dbReference>
<dbReference type="OrthoDB" id="5917768at2"/>
<dbReference type="Proteomes" id="UP000326789">
    <property type="component" value="Unassembled WGS sequence"/>
</dbReference>
<evidence type="ECO:0000313" key="5">
    <source>
        <dbReference type="Proteomes" id="UP000326687"/>
    </source>
</evidence>
<evidence type="ECO:0000313" key="3">
    <source>
        <dbReference type="EMBL" id="KDN30214.1"/>
    </source>
</evidence>
<proteinExistence type="predicted"/>
<reference evidence="2 5" key="2">
    <citation type="submission" date="2019-09" db="EMBL/GenBank/DDBJ databases">
        <title>Vibrio Fortis S7-72.</title>
        <authorList>
            <person name="Das S.K."/>
        </authorList>
    </citation>
    <scope>NUCLEOTIDE SEQUENCE [LARGE SCALE GENOMIC DNA]</scope>
    <source>
        <strain evidence="2 5">S7-72</strain>
    </source>
</reference>
<dbReference type="EMBL" id="JFFR01000002">
    <property type="protein sequence ID" value="KDN30214.1"/>
    <property type="molecule type" value="Genomic_DNA"/>
</dbReference>
<name>A0A066V159_9VIBR</name>
<comment type="caution">
    <text evidence="3">The sequence shown here is derived from an EMBL/GenBank/DDBJ whole genome shotgun (WGS) entry which is preliminary data.</text>
</comment>
<reference evidence="3 4" key="1">
    <citation type="submission" date="2014-02" db="EMBL/GenBank/DDBJ databases">
        <title>Vibrio fortis Dalian14 Genome Sequencing.</title>
        <authorList>
            <person name="Wang Y."/>
            <person name="Song L."/>
            <person name="Liu G."/>
            <person name="Ding J."/>
        </authorList>
    </citation>
    <scope>NUCLEOTIDE SEQUENCE [LARGE SCALE GENOMIC DNA]</scope>
    <source>
        <strain evidence="3 4">Dalian14</strain>
    </source>
</reference>
<accession>A0A066V159</accession>
<protein>
    <submittedName>
        <fullName evidence="3">Uncharacterized protein</fullName>
    </submittedName>
</protein>
<evidence type="ECO:0000313" key="4">
    <source>
        <dbReference type="Proteomes" id="UP000027219"/>
    </source>
</evidence>
<gene>
    <name evidence="1" type="ORF">F2P58_19490</name>
    <name evidence="2" type="ORF">F2Z80_07990</name>
    <name evidence="3" type="ORF">VFDL14_05655</name>
</gene>
<evidence type="ECO:0000313" key="6">
    <source>
        <dbReference type="Proteomes" id="UP000326789"/>
    </source>
</evidence>
<dbReference type="RefSeq" id="WP_032549228.1">
    <property type="nucleotide sequence ID" value="NZ_AP025487.1"/>
</dbReference>
<dbReference type="EMBL" id="VXDD01000001">
    <property type="protein sequence ID" value="KAB0303879.1"/>
    <property type="molecule type" value="Genomic_DNA"/>
</dbReference>
<reference evidence="1 6" key="3">
    <citation type="submission" date="2019-09" db="EMBL/GenBank/DDBJ databases">
        <title>Whole genome sequence of Vibrio fortis.</title>
        <authorList>
            <person name="Das S.K."/>
        </authorList>
    </citation>
    <scope>NUCLEOTIDE SEQUENCE [LARGE SCALE GENOMIC DNA]</scope>
    <source>
        <strain evidence="1 6">AN60</strain>
    </source>
</reference>